<dbReference type="AlphaFoldDB" id="A0AAE0HZM4"/>
<feature type="region of interest" description="Disordered" evidence="1">
    <location>
        <begin position="21"/>
        <end position="50"/>
    </location>
</feature>
<name>A0AAE0HZM4_9PEZI</name>
<organism evidence="2 3">
    <name type="scientific">Apodospora peruviana</name>
    <dbReference type="NCBI Taxonomy" id="516989"/>
    <lineage>
        <taxon>Eukaryota</taxon>
        <taxon>Fungi</taxon>
        <taxon>Dikarya</taxon>
        <taxon>Ascomycota</taxon>
        <taxon>Pezizomycotina</taxon>
        <taxon>Sordariomycetes</taxon>
        <taxon>Sordariomycetidae</taxon>
        <taxon>Sordariales</taxon>
        <taxon>Lasiosphaeriaceae</taxon>
        <taxon>Apodospora</taxon>
    </lineage>
</organism>
<feature type="compositionally biased region" description="Polar residues" evidence="1">
    <location>
        <begin position="21"/>
        <end position="35"/>
    </location>
</feature>
<dbReference type="Proteomes" id="UP001283341">
    <property type="component" value="Unassembled WGS sequence"/>
</dbReference>
<reference evidence="2" key="2">
    <citation type="submission" date="2023-06" db="EMBL/GenBank/DDBJ databases">
        <authorList>
            <consortium name="Lawrence Berkeley National Laboratory"/>
            <person name="Haridas S."/>
            <person name="Hensen N."/>
            <person name="Bonometti L."/>
            <person name="Westerberg I."/>
            <person name="Brannstrom I.O."/>
            <person name="Guillou S."/>
            <person name="Cros-Aarteil S."/>
            <person name="Calhoun S."/>
            <person name="Kuo A."/>
            <person name="Mondo S."/>
            <person name="Pangilinan J."/>
            <person name="Riley R."/>
            <person name="Labutti K."/>
            <person name="Andreopoulos B."/>
            <person name="Lipzen A."/>
            <person name="Chen C."/>
            <person name="Yanf M."/>
            <person name="Daum C."/>
            <person name="Ng V."/>
            <person name="Clum A."/>
            <person name="Steindorff A."/>
            <person name="Ohm R."/>
            <person name="Martin F."/>
            <person name="Silar P."/>
            <person name="Natvig D."/>
            <person name="Lalanne C."/>
            <person name="Gautier V."/>
            <person name="Ament-Velasquez S.L."/>
            <person name="Kruys A."/>
            <person name="Hutchinson M.I."/>
            <person name="Powell A.J."/>
            <person name="Barry K."/>
            <person name="Miller A.N."/>
            <person name="Grigoriev I.V."/>
            <person name="Debuchy R."/>
            <person name="Gladieux P."/>
            <person name="Thoren M.H."/>
            <person name="Johannesson H."/>
        </authorList>
    </citation>
    <scope>NUCLEOTIDE SEQUENCE</scope>
    <source>
        <strain evidence="2">CBS 118394</strain>
    </source>
</reference>
<reference evidence="2" key="1">
    <citation type="journal article" date="2023" name="Mol. Phylogenet. Evol.">
        <title>Genome-scale phylogeny and comparative genomics of the fungal order Sordariales.</title>
        <authorList>
            <person name="Hensen N."/>
            <person name="Bonometti L."/>
            <person name="Westerberg I."/>
            <person name="Brannstrom I.O."/>
            <person name="Guillou S."/>
            <person name="Cros-Aarteil S."/>
            <person name="Calhoun S."/>
            <person name="Haridas S."/>
            <person name="Kuo A."/>
            <person name="Mondo S."/>
            <person name="Pangilinan J."/>
            <person name="Riley R."/>
            <person name="LaButti K."/>
            <person name="Andreopoulos B."/>
            <person name="Lipzen A."/>
            <person name="Chen C."/>
            <person name="Yan M."/>
            <person name="Daum C."/>
            <person name="Ng V."/>
            <person name="Clum A."/>
            <person name="Steindorff A."/>
            <person name="Ohm R.A."/>
            <person name="Martin F."/>
            <person name="Silar P."/>
            <person name="Natvig D.O."/>
            <person name="Lalanne C."/>
            <person name="Gautier V."/>
            <person name="Ament-Velasquez S.L."/>
            <person name="Kruys A."/>
            <person name="Hutchinson M.I."/>
            <person name="Powell A.J."/>
            <person name="Barry K."/>
            <person name="Miller A.N."/>
            <person name="Grigoriev I.V."/>
            <person name="Debuchy R."/>
            <person name="Gladieux P."/>
            <person name="Hiltunen Thoren M."/>
            <person name="Johannesson H."/>
        </authorList>
    </citation>
    <scope>NUCLEOTIDE SEQUENCE</scope>
    <source>
        <strain evidence="2">CBS 118394</strain>
    </source>
</reference>
<accession>A0AAE0HZM4</accession>
<evidence type="ECO:0000313" key="3">
    <source>
        <dbReference type="Proteomes" id="UP001283341"/>
    </source>
</evidence>
<proteinExistence type="predicted"/>
<sequence>MPTVAPPKQQEPMEAVATIGQSTKTATGQQLVTKQPKSEPMPEYDSNPTLRGGGMHLGCSCCKGRCNFRL</sequence>
<gene>
    <name evidence="2" type="ORF">B0H66DRAFT_559900</name>
</gene>
<comment type="caution">
    <text evidence="2">The sequence shown here is derived from an EMBL/GenBank/DDBJ whole genome shotgun (WGS) entry which is preliminary data.</text>
</comment>
<dbReference type="EMBL" id="JAUEDM010000005">
    <property type="protein sequence ID" value="KAK3315863.1"/>
    <property type="molecule type" value="Genomic_DNA"/>
</dbReference>
<keyword evidence="3" id="KW-1185">Reference proteome</keyword>
<protein>
    <submittedName>
        <fullName evidence="2">Uncharacterized protein</fullName>
    </submittedName>
</protein>
<evidence type="ECO:0000313" key="2">
    <source>
        <dbReference type="EMBL" id="KAK3315863.1"/>
    </source>
</evidence>
<evidence type="ECO:0000256" key="1">
    <source>
        <dbReference type="SAM" id="MobiDB-lite"/>
    </source>
</evidence>